<feature type="chain" id="PRO_5032753279" description="Odorant-binding protein" evidence="1">
    <location>
        <begin position="19"/>
        <end position="421"/>
    </location>
</feature>
<keyword evidence="3" id="KW-1185">Reference proteome</keyword>
<accession>A0A834XS46</accession>
<sequence length="421" mass="49222">MIKINILFGFALLVLARADVQDNTIISMQSEVYCEIGSIPNEYLNYTLYACANATSLPPSSTIDFSIEDMITTVKRASMVLDNPSLDVCFTYVPRHSQFKMCFNASTTNLEFQPNHEKRVFISRGIYFGNIGNQFEDDQVWPIIDPIRGYYQSNLRFTEKYSALKNEKIIITYVTSEDSDYILKLTIEEENKSSKNIHMKKWKRNNDKYLLNQDLRLSRHGQVIEYTPPKDINFRVYFYTFTRYRIQGPIKLHIEAKVTYGNPPGIDKKIWPEPSSIPGYFQNDFQRTKVYHANKGDKIFISYEVEEKPGYIIKLTVQDENEKSSKWEEYNKNYIVNKELISGQRFSAEFFAANELHYRVFFYTFIKNEIVDPSPLDYAVEIGKYPASDPNLYITEGFYRRKFEKDDSSNSNPSSILDLIF</sequence>
<evidence type="ECO:0000313" key="2">
    <source>
        <dbReference type="EMBL" id="KAF7991811.1"/>
    </source>
</evidence>
<evidence type="ECO:0000256" key="1">
    <source>
        <dbReference type="SAM" id="SignalP"/>
    </source>
</evidence>
<dbReference type="AlphaFoldDB" id="A0A834XS46"/>
<proteinExistence type="predicted"/>
<evidence type="ECO:0000313" key="3">
    <source>
        <dbReference type="Proteomes" id="UP000639338"/>
    </source>
</evidence>
<keyword evidence="1" id="KW-0732">Signal</keyword>
<gene>
    <name evidence="2" type="ORF">HCN44_010612</name>
</gene>
<name>A0A834XS46_APHGI</name>
<dbReference type="Proteomes" id="UP000639338">
    <property type="component" value="Unassembled WGS sequence"/>
</dbReference>
<evidence type="ECO:0008006" key="4">
    <source>
        <dbReference type="Google" id="ProtNLM"/>
    </source>
</evidence>
<reference evidence="2 3" key="1">
    <citation type="submission" date="2020-08" db="EMBL/GenBank/DDBJ databases">
        <title>Aphidius gifuensis genome sequencing and assembly.</title>
        <authorList>
            <person name="Du Z."/>
        </authorList>
    </citation>
    <scope>NUCLEOTIDE SEQUENCE [LARGE SCALE GENOMIC DNA]</scope>
    <source>
        <strain evidence="2">YNYX2018</strain>
        <tissue evidence="2">Adults</tissue>
    </source>
</reference>
<organism evidence="2 3">
    <name type="scientific">Aphidius gifuensis</name>
    <name type="common">Parasitoid wasp</name>
    <dbReference type="NCBI Taxonomy" id="684658"/>
    <lineage>
        <taxon>Eukaryota</taxon>
        <taxon>Metazoa</taxon>
        <taxon>Ecdysozoa</taxon>
        <taxon>Arthropoda</taxon>
        <taxon>Hexapoda</taxon>
        <taxon>Insecta</taxon>
        <taxon>Pterygota</taxon>
        <taxon>Neoptera</taxon>
        <taxon>Endopterygota</taxon>
        <taxon>Hymenoptera</taxon>
        <taxon>Apocrita</taxon>
        <taxon>Ichneumonoidea</taxon>
        <taxon>Braconidae</taxon>
        <taxon>Aphidiinae</taxon>
        <taxon>Aphidius</taxon>
    </lineage>
</organism>
<dbReference type="EMBL" id="JACMRX010000004">
    <property type="protein sequence ID" value="KAF7991811.1"/>
    <property type="molecule type" value="Genomic_DNA"/>
</dbReference>
<protein>
    <recommendedName>
        <fullName evidence="4">Odorant-binding protein</fullName>
    </recommendedName>
</protein>
<comment type="caution">
    <text evidence="2">The sequence shown here is derived from an EMBL/GenBank/DDBJ whole genome shotgun (WGS) entry which is preliminary data.</text>
</comment>
<feature type="signal peptide" evidence="1">
    <location>
        <begin position="1"/>
        <end position="18"/>
    </location>
</feature>